<proteinExistence type="predicted"/>
<dbReference type="AlphaFoldDB" id="U2ZM18"/>
<sequence>MNDLASYLDSTHSSVQIDLRNDQWHRLGGVPNTPGWYYISTNAPISLLQQQAIWSPTYSRAKDHKITKVRNYDLQHRASRYSDSLSPYFNTKYVYSGLASNLQARARDHTFADPGTAGLALSKYPALYNYEWIFNFFTLSRFMADCPCKETVLRLGEQVWRSKHGWPVLCAE</sequence>
<dbReference type="eggNOG" id="ENOG503485Q">
    <property type="taxonomic scope" value="Bacteria"/>
</dbReference>
<name>U2ZM18_AQUA1</name>
<protein>
    <submittedName>
        <fullName evidence="1">Uncharacterized protein</fullName>
    </submittedName>
</protein>
<keyword evidence="2" id="KW-1185">Reference proteome</keyword>
<gene>
    <name evidence="1" type="ORF">PA6_013_00050</name>
</gene>
<reference evidence="1" key="1">
    <citation type="submission" date="2024-09" db="EMBL/GenBank/DDBJ databases">
        <title>Whole genome shotgun sequence of Pseudomonas alcaligenes NBRC 14159.</title>
        <authorList>
            <person name="Yoshida I."/>
            <person name="Hosoyama A."/>
            <person name="Tsuchikane K."/>
            <person name="Noguchi M."/>
            <person name="Hirakata S."/>
            <person name="Ando Y."/>
            <person name="Ohji S."/>
            <person name="Yamazoe A."/>
            <person name="Yamazaki S."/>
            <person name="Fujita N."/>
        </authorList>
    </citation>
    <scope>NUCLEOTIDE SEQUENCE</scope>
    <source>
        <strain evidence="1">NBRC 14159</strain>
    </source>
</reference>
<comment type="caution">
    <text evidence="1">The sequence shown here is derived from an EMBL/GenBank/DDBJ whole genome shotgun (WGS) entry which is preliminary data.</text>
</comment>
<accession>U2ZM18</accession>
<dbReference type="EMBL" id="BATI01000013">
    <property type="protein sequence ID" value="GAD62535.1"/>
    <property type="molecule type" value="Genomic_DNA"/>
</dbReference>
<dbReference type="Proteomes" id="UP000016560">
    <property type="component" value="Unassembled WGS sequence"/>
</dbReference>
<dbReference type="OrthoDB" id="9153893at2"/>
<evidence type="ECO:0000313" key="2">
    <source>
        <dbReference type="Proteomes" id="UP000016560"/>
    </source>
</evidence>
<evidence type="ECO:0000313" key="1">
    <source>
        <dbReference type="EMBL" id="GAD62535.1"/>
    </source>
</evidence>
<organism evidence="1 2">
    <name type="scientific">Aquipseudomonas alcaligenes (strain ATCC 14909 / DSM 50342 / CCUG 1425 / JCM 20561 / NBRC 14159 / NCIMB 9945 / NCTC 10367 / 1577)</name>
    <name type="common">Pseudomonas alcaligenes</name>
    <dbReference type="NCBI Taxonomy" id="1215092"/>
    <lineage>
        <taxon>Bacteria</taxon>
        <taxon>Pseudomonadati</taxon>
        <taxon>Pseudomonadota</taxon>
        <taxon>Gammaproteobacteria</taxon>
        <taxon>Pseudomonadales</taxon>
        <taxon>Pseudomonadaceae</taxon>
        <taxon>Aquipseudomonas</taxon>
    </lineage>
</organism>